<feature type="region of interest" description="Disordered" evidence="10">
    <location>
        <begin position="1"/>
        <end position="21"/>
    </location>
</feature>
<evidence type="ECO:0000256" key="6">
    <source>
        <dbReference type="ARBA" id="ARBA00022776"/>
    </source>
</evidence>
<dbReference type="InterPro" id="IPR018851">
    <property type="entry name" value="Borealin_N"/>
</dbReference>
<keyword evidence="9" id="KW-0137">Centromere</keyword>
<dbReference type="GO" id="GO:0000775">
    <property type="term" value="C:chromosome, centromeric region"/>
    <property type="evidence" value="ECO:0007669"/>
    <property type="project" value="UniProtKB-SubCell"/>
</dbReference>
<comment type="subcellular location">
    <subcellularLocation>
        <location evidence="2">Chromosome</location>
        <location evidence="2">Centromere</location>
    </subcellularLocation>
    <subcellularLocation>
        <location evidence="1">Nucleus</location>
    </subcellularLocation>
</comment>
<evidence type="ECO:0000256" key="2">
    <source>
        <dbReference type="ARBA" id="ARBA00004584"/>
    </source>
</evidence>
<evidence type="ECO:0000256" key="4">
    <source>
        <dbReference type="ARBA" id="ARBA00022454"/>
    </source>
</evidence>
<reference evidence="12" key="1">
    <citation type="journal article" date="2023" name="Science">
        <title>Genome structures resolve the early diversification of teleost fishes.</title>
        <authorList>
            <person name="Parey E."/>
            <person name="Louis A."/>
            <person name="Montfort J."/>
            <person name="Bouchez O."/>
            <person name="Roques C."/>
            <person name="Iampietro C."/>
            <person name="Lluch J."/>
            <person name="Castinel A."/>
            <person name="Donnadieu C."/>
            <person name="Desvignes T."/>
            <person name="Floi Bucao C."/>
            <person name="Jouanno E."/>
            <person name="Wen M."/>
            <person name="Mejri S."/>
            <person name="Dirks R."/>
            <person name="Jansen H."/>
            <person name="Henkel C."/>
            <person name="Chen W.J."/>
            <person name="Zahm M."/>
            <person name="Cabau C."/>
            <person name="Klopp C."/>
            <person name="Thompson A.W."/>
            <person name="Robinson-Rechavi M."/>
            <person name="Braasch I."/>
            <person name="Lecointre G."/>
            <person name="Bobe J."/>
            <person name="Postlethwait J.H."/>
            <person name="Berthelot C."/>
            <person name="Roest Crollius H."/>
            <person name="Guiguen Y."/>
        </authorList>
    </citation>
    <scope>NUCLEOTIDE SEQUENCE</scope>
    <source>
        <strain evidence="12">WJC10195</strain>
    </source>
</reference>
<dbReference type="GO" id="GO:0000070">
    <property type="term" value="P:mitotic sister chromatid segregation"/>
    <property type="evidence" value="ECO:0007669"/>
    <property type="project" value="TreeGrafter"/>
</dbReference>
<evidence type="ECO:0000256" key="10">
    <source>
        <dbReference type="SAM" id="MobiDB-lite"/>
    </source>
</evidence>
<comment type="similarity">
    <text evidence="3">Belongs to the borealin family.</text>
</comment>
<proteinExistence type="inferred from homology"/>
<dbReference type="AlphaFoldDB" id="A0A9Q1FD29"/>
<feature type="region of interest" description="Disordered" evidence="10">
    <location>
        <begin position="95"/>
        <end position="151"/>
    </location>
</feature>
<dbReference type="GO" id="GO:0051233">
    <property type="term" value="C:spindle midzone"/>
    <property type="evidence" value="ECO:0007669"/>
    <property type="project" value="TreeGrafter"/>
</dbReference>
<evidence type="ECO:0000256" key="8">
    <source>
        <dbReference type="ARBA" id="ARBA00023306"/>
    </source>
</evidence>
<protein>
    <recommendedName>
        <fullName evidence="11">Borealin N-terminal domain-containing protein</fullName>
    </recommendedName>
</protein>
<dbReference type="InterPro" id="IPR018867">
    <property type="entry name" value="Cell_div_borealin"/>
</dbReference>
<dbReference type="OrthoDB" id="6360905at2759"/>
<dbReference type="GO" id="GO:0032133">
    <property type="term" value="C:chromosome passenger complex"/>
    <property type="evidence" value="ECO:0007669"/>
    <property type="project" value="TreeGrafter"/>
</dbReference>
<sequence length="255" mass="28623">MERRKLMKGESDRPLSIEQRDQKNKLFMQQFKKEAQERIREMELKVEQLLATVDRAWRVQLMKLPPQRQGTLLKDLMREDNDAAGEVTIKIEAQSPEIHRPLTRKTSKKVQASGSATRRKRLLSVQNKAPSSEVSKKTTKPRSAGVSNDPKIQRSCLTTNFKRTRGCVARASDPVAIGLSNGKKRSTNSPGLSANPFVTATADILTSSGEALSLSDEVKDAIDMNMIEDSAVHQMQKLMQLMDYLCKKAKVNNSQ</sequence>
<evidence type="ECO:0000256" key="5">
    <source>
        <dbReference type="ARBA" id="ARBA00022618"/>
    </source>
</evidence>
<keyword evidence="4" id="KW-0158">Chromosome</keyword>
<dbReference type="EMBL" id="JAINUF010000006">
    <property type="protein sequence ID" value="KAJ8355979.1"/>
    <property type="molecule type" value="Genomic_DNA"/>
</dbReference>
<feature type="domain" description="Borealin N-terminal" evidence="11">
    <location>
        <begin position="26"/>
        <end position="77"/>
    </location>
</feature>
<dbReference type="PANTHER" id="PTHR16040:SF10">
    <property type="entry name" value="BOREALIN-2"/>
    <property type="match status" value="1"/>
</dbReference>
<keyword evidence="6" id="KW-0498">Mitosis</keyword>
<dbReference type="GO" id="GO:0051301">
    <property type="term" value="P:cell division"/>
    <property type="evidence" value="ECO:0007669"/>
    <property type="project" value="UniProtKB-KW"/>
</dbReference>
<evidence type="ECO:0000313" key="12">
    <source>
        <dbReference type="EMBL" id="KAJ8355979.1"/>
    </source>
</evidence>
<dbReference type="Proteomes" id="UP001152622">
    <property type="component" value="Chromosome 6"/>
</dbReference>
<evidence type="ECO:0000313" key="13">
    <source>
        <dbReference type="Proteomes" id="UP001152622"/>
    </source>
</evidence>
<keyword evidence="13" id="KW-1185">Reference proteome</keyword>
<evidence type="ECO:0000256" key="9">
    <source>
        <dbReference type="ARBA" id="ARBA00023328"/>
    </source>
</evidence>
<evidence type="ECO:0000256" key="3">
    <source>
        <dbReference type="ARBA" id="ARBA00009914"/>
    </source>
</evidence>
<dbReference type="Pfam" id="PF10444">
    <property type="entry name" value="Nbl1_Borealin_N"/>
    <property type="match status" value="1"/>
</dbReference>
<dbReference type="PANTHER" id="PTHR16040">
    <property type="entry name" value="AUSTRALIN, ISOFORM A-RELATED"/>
    <property type="match status" value="1"/>
</dbReference>
<accession>A0A9Q1FD29</accession>
<evidence type="ECO:0000256" key="7">
    <source>
        <dbReference type="ARBA" id="ARBA00023242"/>
    </source>
</evidence>
<feature type="compositionally biased region" description="Polar residues" evidence="10">
    <location>
        <begin position="124"/>
        <end position="133"/>
    </location>
</feature>
<comment type="caution">
    <text evidence="12">The sequence shown here is derived from an EMBL/GenBank/DDBJ whole genome shotgun (WGS) entry which is preliminary data.</text>
</comment>
<keyword evidence="7" id="KW-0539">Nucleus</keyword>
<evidence type="ECO:0000256" key="1">
    <source>
        <dbReference type="ARBA" id="ARBA00004123"/>
    </source>
</evidence>
<gene>
    <name evidence="12" type="ORF">SKAU_G00187730</name>
</gene>
<keyword evidence="8" id="KW-0131">Cell cycle</keyword>
<dbReference type="GO" id="GO:0005634">
    <property type="term" value="C:nucleus"/>
    <property type="evidence" value="ECO:0007669"/>
    <property type="project" value="UniProtKB-SubCell"/>
</dbReference>
<name>A0A9Q1FD29_SYNKA</name>
<organism evidence="12 13">
    <name type="scientific">Synaphobranchus kaupii</name>
    <name type="common">Kaup's arrowtooth eel</name>
    <dbReference type="NCBI Taxonomy" id="118154"/>
    <lineage>
        <taxon>Eukaryota</taxon>
        <taxon>Metazoa</taxon>
        <taxon>Chordata</taxon>
        <taxon>Craniata</taxon>
        <taxon>Vertebrata</taxon>
        <taxon>Euteleostomi</taxon>
        <taxon>Actinopterygii</taxon>
        <taxon>Neopterygii</taxon>
        <taxon>Teleostei</taxon>
        <taxon>Anguilliformes</taxon>
        <taxon>Synaphobranchidae</taxon>
        <taxon>Synaphobranchus</taxon>
    </lineage>
</organism>
<evidence type="ECO:0000259" key="11">
    <source>
        <dbReference type="Pfam" id="PF10444"/>
    </source>
</evidence>
<keyword evidence="5" id="KW-0132">Cell division</keyword>
<dbReference type="Gene3D" id="6.10.250.1900">
    <property type="match status" value="1"/>
</dbReference>